<evidence type="ECO:0000256" key="9">
    <source>
        <dbReference type="ARBA" id="ARBA00052017"/>
    </source>
</evidence>
<evidence type="ECO:0000256" key="3">
    <source>
        <dbReference type="ARBA" id="ARBA00022723"/>
    </source>
</evidence>
<dbReference type="GO" id="GO:0035870">
    <property type="term" value="F:dITP diphosphatase activity"/>
    <property type="evidence" value="ECO:0007669"/>
    <property type="project" value="UniProtKB-UniRule"/>
</dbReference>
<dbReference type="GO" id="GO:0009117">
    <property type="term" value="P:nucleotide metabolic process"/>
    <property type="evidence" value="ECO:0007669"/>
    <property type="project" value="UniProtKB-KW"/>
</dbReference>
<dbReference type="NCBIfam" id="TIGR00042">
    <property type="entry name" value="RdgB/HAM1 family non-canonical purine NTP pyrophosphatase"/>
    <property type="match status" value="1"/>
</dbReference>
<keyword evidence="6 10" id="KW-0460">Magnesium</keyword>
<dbReference type="GO" id="GO:0000166">
    <property type="term" value="F:nucleotide binding"/>
    <property type="evidence" value="ECO:0007669"/>
    <property type="project" value="UniProtKB-KW"/>
</dbReference>
<comment type="catalytic activity">
    <reaction evidence="8 10">
        <text>dITP + H2O = dIMP + diphosphate + H(+)</text>
        <dbReference type="Rhea" id="RHEA:28342"/>
        <dbReference type="ChEBI" id="CHEBI:15377"/>
        <dbReference type="ChEBI" id="CHEBI:15378"/>
        <dbReference type="ChEBI" id="CHEBI:33019"/>
        <dbReference type="ChEBI" id="CHEBI:61194"/>
        <dbReference type="ChEBI" id="CHEBI:61382"/>
        <dbReference type="EC" id="3.6.1.66"/>
    </reaction>
</comment>
<comment type="similarity">
    <text evidence="1 10 11">Belongs to the HAM1 NTPase family.</text>
</comment>
<dbReference type="GO" id="GO:0005829">
    <property type="term" value="C:cytosol"/>
    <property type="evidence" value="ECO:0007669"/>
    <property type="project" value="TreeGrafter"/>
</dbReference>
<evidence type="ECO:0000313" key="12">
    <source>
        <dbReference type="EMBL" id="ADU91031.1"/>
    </source>
</evidence>
<dbReference type="EC" id="3.6.1.66" evidence="10"/>
<evidence type="ECO:0000256" key="10">
    <source>
        <dbReference type="HAMAP-Rule" id="MF_01405"/>
    </source>
</evidence>
<dbReference type="Pfam" id="PF01725">
    <property type="entry name" value="Ham1p_like"/>
    <property type="match status" value="1"/>
</dbReference>
<feature type="binding site" evidence="10">
    <location>
        <begin position="7"/>
        <end position="12"/>
    </location>
    <ligand>
        <name>substrate</name>
    </ligand>
</feature>
<accession>A0A654KF43</accession>
<feature type="binding site" evidence="10">
    <location>
        <position position="67"/>
    </location>
    <ligand>
        <name>substrate</name>
    </ligand>
</feature>
<dbReference type="PANTHER" id="PTHR11067">
    <property type="entry name" value="INOSINE TRIPHOSPHATE PYROPHOSPHATASE/HAM1 PROTEIN"/>
    <property type="match status" value="1"/>
</dbReference>
<evidence type="ECO:0000256" key="5">
    <source>
        <dbReference type="ARBA" id="ARBA00022801"/>
    </source>
</evidence>
<feature type="binding site" evidence="10">
    <location>
        <position position="66"/>
    </location>
    <ligand>
        <name>Mg(2+)</name>
        <dbReference type="ChEBI" id="CHEBI:18420"/>
    </ligand>
</feature>
<comment type="cofactor">
    <cofactor evidence="10">
        <name>Mg(2+)</name>
        <dbReference type="ChEBI" id="CHEBI:18420"/>
    </cofactor>
    <text evidence="10">Binds 1 Mg(2+) ion per subunit.</text>
</comment>
<dbReference type="InterPro" id="IPR029001">
    <property type="entry name" value="ITPase-like_fam"/>
</dbReference>
<evidence type="ECO:0000313" key="13">
    <source>
        <dbReference type="Proteomes" id="UP000007472"/>
    </source>
</evidence>
<keyword evidence="7 10" id="KW-0546">Nucleotide metabolism</keyword>
<evidence type="ECO:0000256" key="4">
    <source>
        <dbReference type="ARBA" id="ARBA00022741"/>
    </source>
</evidence>
<dbReference type="Proteomes" id="UP000007472">
    <property type="component" value="Chromosome"/>
</dbReference>
<dbReference type="GO" id="GO:0036222">
    <property type="term" value="F:XTP diphosphatase activity"/>
    <property type="evidence" value="ECO:0007669"/>
    <property type="project" value="UniProtKB-UniRule"/>
</dbReference>
<comment type="catalytic activity">
    <reaction evidence="10">
        <text>ITP + H2O = IMP + diphosphate + H(+)</text>
        <dbReference type="Rhea" id="RHEA:29399"/>
        <dbReference type="ChEBI" id="CHEBI:15377"/>
        <dbReference type="ChEBI" id="CHEBI:15378"/>
        <dbReference type="ChEBI" id="CHEBI:33019"/>
        <dbReference type="ChEBI" id="CHEBI:58053"/>
        <dbReference type="ChEBI" id="CHEBI:61402"/>
        <dbReference type="EC" id="3.6.1.66"/>
    </reaction>
</comment>
<gene>
    <name evidence="12" type="ordered locus">TEQUI_0075</name>
</gene>
<evidence type="ECO:0000256" key="11">
    <source>
        <dbReference type="RuleBase" id="RU003781"/>
    </source>
</evidence>
<dbReference type="SUPFAM" id="SSF52972">
    <property type="entry name" value="ITPase-like"/>
    <property type="match status" value="1"/>
</dbReference>
<evidence type="ECO:0000256" key="6">
    <source>
        <dbReference type="ARBA" id="ARBA00022842"/>
    </source>
</evidence>
<feature type="binding site" evidence="10">
    <location>
        <begin position="152"/>
        <end position="155"/>
    </location>
    <ligand>
        <name>substrate</name>
    </ligand>
</feature>
<name>A0A654KF43_TAYEM</name>
<evidence type="ECO:0000256" key="7">
    <source>
        <dbReference type="ARBA" id="ARBA00023080"/>
    </source>
</evidence>
<evidence type="ECO:0000256" key="2">
    <source>
        <dbReference type="ARBA" id="ARBA00011738"/>
    </source>
</evidence>
<dbReference type="AlphaFoldDB" id="A0A654KF43"/>
<dbReference type="Gene3D" id="3.90.950.10">
    <property type="match status" value="1"/>
</dbReference>
<sequence length="198" mass="21812">MKVVIASNNKGKIREFSKLLDGFDIVSQGELGVKSCEEPYSTFLENALKKARHASLETGLPAIADDSGIVVPALNGAPGVYSARFSKNPEGIDQDEANNLLLIEKLKNISDRTAYYVCYIVWLSSHDDPSPLVAHARWYGEIINKPRGDGGFGYDPYFYIASLGKTAAELDLEYKNKLSHRGLAMQTLLKLLNESNIT</sequence>
<feature type="binding site" evidence="10">
    <location>
        <begin position="180"/>
        <end position="181"/>
    </location>
    <ligand>
        <name>substrate</name>
    </ligand>
</feature>
<dbReference type="InterPro" id="IPR020922">
    <property type="entry name" value="dITP/XTP_pyrophosphatase"/>
</dbReference>
<keyword evidence="3 10" id="KW-0479">Metal-binding</keyword>
<feature type="active site" description="Proton acceptor" evidence="10">
    <location>
        <position position="66"/>
    </location>
</feature>
<comment type="catalytic activity">
    <reaction evidence="9 10">
        <text>XTP + H2O = XMP + diphosphate + H(+)</text>
        <dbReference type="Rhea" id="RHEA:28610"/>
        <dbReference type="ChEBI" id="CHEBI:15377"/>
        <dbReference type="ChEBI" id="CHEBI:15378"/>
        <dbReference type="ChEBI" id="CHEBI:33019"/>
        <dbReference type="ChEBI" id="CHEBI:57464"/>
        <dbReference type="ChEBI" id="CHEBI:61314"/>
        <dbReference type="EC" id="3.6.1.66"/>
    </reaction>
</comment>
<dbReference type="FunFam" id="3.90.950.10:FF:000001">
    <property type="entry name" value="dITP/XTP pyrophosphatase"/>
    <property type="match status" value="1"/>
</dbReference>
<dbReference type="GO" id="GO:0046872">
    <property type="term" value="F:metal ion binding"/>
    <property type="evidence" value="ECO:0007669"/>
    <property type="project" value="UniProtKB-KW"/>
</dbReference>
<keyword evidence="4 10" id="KW-0547">Nucleotide-binding</keyword>
<dbReference type="GO" id="GO:0009146">
    <property type="term" value="P:purine nucleoside triphosphate catabolic process"/>
    <property type="evidence" value="ECO:0007669"/>
    <property type="project" value="UniProtKB-UniRule"/>
</dbReference>
<evidence type="ECO:0000256" key="8">
    <source>
        <dbReference type="ARBA" id="ARBA00051875"/>
    </source>
</evidence>
<dbReference type="GO" id="GO:0036220">
    <property type="term" value="F:ITP diphosphatase activity"/>
    <property type="evidence" value="ECO:0007669"/>
    <property type="project" value="UniProtKB-UniRule"/>
</dbReference>
<proteinExistence type="inferred from homology"/>
<dbReference type="InterPro" id="IPR002637">
    <property type="entry name" value="RdgB/HAM1"/>
</dbReference>
<comment type="subunit">
    <text evidence="2 10">Homodimer.</text>
</comment>
<feature type="binding site" evidence="10">
    <location>
        <position position="37"/>
    </location>
    <ligand>
        <name>Mg(2+)</name>
        <dbReference type="ChEBI" id="CHEBI:18420"/>
    </ligand>
</feature>
<evidence type="ECO:0000256" key="1">
    <source>
        <dbReference type="ARBA" id="ARBA00008023"/>
    </source>
</evidence>
<dbReference type="PANTHER" id="PTHR11067:SF9">
    <property type="entry name" value="INOSINE TRIPHOSPHATE PYROPHOSPHATASE"/>
    <property type="match status" value="1"/>
</dbReference>
<dbReference type="HAMAP" id="MF_01405">
    <property type="entry name" value="Non_canon_purine_NTPase"/>
    <property type="match status" value="1"/>
</dbReference>
<dbReference type="KEGG" id="teq:TEQUI_0075"/>
<feature type="binding site" evidence="10">
    <location>
        <position position="175"/>
    </location>
    <ligand>
        <name>substrate</name>
    </ligand>
</feature>
<protein>
    <recommendedName>
        <fullName evidence="10">dITP/XTP pyrophosphatase</fullName>
        <ecNumber evidence="10">3.6.1.66</ecNumber>
    </recommendedName>
    <alternativeName>
        <fullName evidence="10">Non-canonical purine NTP pyrophosphatase</fullName>
    </alternativeName>
    <alternativeName>
        <fullName evidence="10">Non-standard purine NTP pyrophosphatase</fullName>
    </alternativeName>
    <alternativeName>
        <fullName evidence="10">Nucleoside-triphosphate diphosphatase</fullName>
    </alternativeName>
    <alternativeName>
        <fullName evidence="10">Nucleoside-triphosphate pyrophosphatase</fullName>
        <shortName evidence="10">NTPase</shortName>
    </alternativeName>
</protein>
<comment type="function">
    <text evidence="10">Pyrophosphatase that catalyzes the hydrolysis of nucleoside triphosphates to their monophosphate derivatives, with a high preference for the non-canonical purine nucleotides XTP (xanthosine triphosphate), dITP (deoxyinosine triphosphate) and ITP. Seems to function as a house-cleaning enzyme that removes non-canonical purine nucleotides from the nucleotide pool, thus preventing their incorporation into DNA/RNA and avoiding chromosomal lesions.</text>
</comment>
<reference evidence="12 13" key="1">
    <citation type="journal article" date="2011" name="J. Bacteriol.">
        <title>Genome sequence of Taylorella equigenitalis MCE9, the causative agent of contagious equine metritis.</title>
        <authorList>
            <person name="Hebert L."/>
            <person name="Moumen B."/>
            <person name="Duquesne F."/>
            <person name="Breuil M.F."/>
            <person name="Laugier C."/>
            <person name="Batto J.M."/>
            <person name="Renault P."/>
            <person name="Petry S."/>
        </authorList>
    </citation>
    <scope>NUCLEOTIDE SEQUENCE [LARGE SCALE GENOMIC DNA]</scope>
    <source>
        <strain evidence="12 13">MCE9</strain>
    </source>
</reference>
<keyword evidence="5 10" id="KW-0378">Hydrolase</keyword>
<organism evidence="12 13">
    <name type="scientific">Taylorella equigenitalis (strain MCE9)</name>
    <dbReference type="NCBI Taxonomy" id="937774"/>
    <lineage>
        <taxon>Bacteria</taxon>
        <taxon>Pseudomonadati</taxon>
        <taxon>Pseudomonadota</taxon>
        <taxon>Betaproteobacteria</taxon>
        <taxon>Burkholderiales</taxon>
        <taxon>Alcaligenaceae</taxon>
        <taxon>Taylorella</taxon>
    </lineage>
</organism>
<dbReference type="EMBL" id="CP002456">
    <property type="protein sequence ID" value="ADU91031.1"/>
    <property type="molecule type" value="Genomic_DNA"/>
</dbReference>
<dbReference type="GO" id="GO:0017111">
    <property type="term" value="F:ribonucleoside triphosphate phosphatase activity"/>
    <property type="evidence" value="ECO:0007669"/>
    <property type="project" value="InterPro"/>
</dbReference>
<dbReference type="CDD" id="cd00515">
    <property type="entry name" value="HAM1"/>
    <property type="match status" value="1"/>
</dbReference>